<dbReference type="Pfam" id="PF00005">
    <property type="entry name" value="ABC_tran"/>
    <property type="match status" value="1"/>
</dbReference>
<dbReference type="OrthoDB" id="9804819at2"/>
<dbReference type="InterPro" id="IPR003593">
    <property type="entry name" value="AAA+_ATPase"/>
</dbReference>
<feature type="domain" description="ABC transporter" evidence="4">
    <location>
        <begin position="24"/>
        <end position="257"/>
    </location>
</feature>
<accession>A0A0W1AZ75</accession>
<keyword evidence="6" id="KW-1185">Reference proteome</keyword>
<keyword evidence="2" id="KW-0547">Nucleotide-binding</keyword>
<dbReference type="InterPro" id="IPR050763">
    <property type="entry name" value="ABC_transporter_ATP-binding"/>
</dbReference>
<dbReference type="InterPro" id="IPR027417">
    <property type="entry name" value="P-loop_NTPase"/>
</dbReference>
<keyword evidence="1" id="KW-0813">Transport</keyword>
<evidence type="ECO:0000256" key="1">
    <source>
        <dbReference type="ARBA" id="ARBA00022448"/>
    </source>
</evidence>
<evidence type="ECO:0000256" key="3">
    <source>
        <dbReference type="ARBA" id="ARBA00022840"/>
    </source>
</evidence>
<name>A0A0W1AZ75_9BACL</name>
<keyword evidence="3 5" id="KW-0067">ATP-binding</keyword>
<evidence type="ECO:0000313" key="6">
    <source>
        <dbReference type="Proteomes" id="UP000054709"/>
    </source>
</evidence>
<dbReference type="InterPro" id="IPR017871">
    <property type="entry name" value="ABC_transporter-like_CS"/>
</dbReference>
<evidence type="ECO:0000313" key="5">
    <source>
        <dbReference type="EMBL" id="KTD86646.1"/>
    </source>
</evidence>
<dbReference type="SMART" id="SM00382">
    <property type="entry name" value="AAA"/>
    <property type="match status" value="1"/>
</dbReference>
<dbReference type="GO" id="GO:0005524">
    <property type="term" value="F:ATP binding"/>
    <property type="evidence" value="ECO:0007669"/>
    <property type="project" value="UniProtKB-KW"/>
</dbReference>
<dbReference type="Gene3D" id="3.40.50.300">
    <property type="entry name" value="P-loop containing nucleotide triphosphate hydrolases"/>
    <property type="match status" value="1"/>
</dbReference>
<dbReference type="PROSITE" id="PS00211">
    <property type="entry name" value="ABC_TRANSPORTER_1"/>
    <property type="match status" value="1"/>
</dbReference>
<dbReference type="RefSeq" id="WP_060623534.1">
    <property type="nucleotide sequence ID" value="NZ_LCZJ02000019.1"/>
</dbReference>
<organism evidence="5 6">
    <name type="scientific">Paenibacillus etheri</name>
    <dbReference type="NCBI Taxonomy" id="1306852"/>
    <lineage>
        <taxon>Bacteria</taxon>
        <taxon>Bacillati</taxon>
        <taxon>Bacillota</taxon>
        <taxon>Bacilli</taxon>
        <taxon>Bacillales</taxon>
        <taxon>Paenibacillaceae</taxon>
        <taxon>Paenibacillus</taxon>
    </lineage>
</organism>
<protein>
    <submittedName>
        <fullName evidence="5">Multidrug ABC transporter ATP-binding protein</fullName>
    </submittedName>
</protein>
<dbReference type="PROSITE" id="PS50893">
    <property type="entry name" value="ABC_TRANSPORTER_2"/>
    <property type="match status" value="1"/>
</dbReference>
<proteinExistence type="predicted"/>
<evidence type="ECO:0000256" key="2">
    <source>
        <dbReference type="ARBA" id="ARBA00022741"/>
    </source>
</evidence>
<dbReference type="PANTHER" id="PTHR42711">
    <property type="entry name" value="ABC TRANSPORTER ATP-BINDING PROTEIN"/>
    <property type="match status" value="1"/>
</dbReference>
<gene>
    <name evidence="5" type="ORF">UQ64_14410</name>
</gene>
<dbReference type="GO" id="GO:0016887">
    <property type="term" value="F:ATP hydrolysis activity"/>
    <property type="evidence" value="ECO:0007669"/>
    <property type="project" value="InterPro"/>
</dbReference>
<dbReference type="EMBL" id="LCZJ02000019">
    <property type="protein sequence ID" value="KTD86646.1"/>
    <property type="molecule type" value="Genomic_DNA"/>
</dbReference>
<dbReference type="PANTHER" id="PTHR42711:SF4">
    <property type="entry name" value="ABC TRANSPORTER RELATED"/>
    <property type="match status" value="1"/>
</dbReference>
<dbReference type="InterPro" id="IPR003439">
    <property type="entry name" value="ABC_transporter-like_ATP-bd"/>
</dbReference>
<dbReference type="Proteomes" id="UP000054709">
    <property type="component" value="Unassembled WGS sequence"/>
</dbReference>
<dbReference type="SUPFAM" id="SSF52540">
    <property type="entry name" value="P-loop containing nucleoside triphosphate hydrolases"/>
    <property type="match status" value="1"/>
</dbReference>
<sequence>MPIIEARHISKTFEFYKKEEGIKSSFKNLFHREKLTKDAVKDLSFSVEEGEIVGFLGPNGAGKTTTLKLLSGIIYPTSGEMRVNGYIPWKRETLFKKQIAVVMAQKNQLWWDLPANESILLNKHIYEIPEPEYKKTLSDLVEIFGVKDLLSVQVRRLSLGERMKFEIISSLIHKPKVIFLDEPTIGLDLMAQRDMRKFIKDYNKHYKSTVILTSHYMQDIEELCSRAMIINKGEKVYDGALSDIKRDNIKILSFSVDHLNFDRDELIHFGKIRKEEEGSVSLEVDHNHVRDCLAYLLNKYELTDFSVEDLPIEDKILKLYEAGAQ</sequence>
<comment type="caution">
    <text evidence="5">The sequence shown here is derived from an EMBL/GenBank/DDBJ whole genome shotgun (WGS) entry which is preliminary data.</text>
</comment>
<dbReference type="AlphaFoldDB" id="A0A0W1AZ75"/>
<evidence type="ECO:0000259" key="4">
    <source>
        <dbReference type="PROSITE" id="PS50893"/>
    </source>
</evidence>
<reference evidence="5 6" key="1">
    <citation type="journal article" date="2015" name="Int. Biodeterior. Biodegradation">
        <title>Physiological and genetic screening methods for the isolation of methyl tert-butyl ether-degrading bacteria for bioremediation purposes.</title>
        <authorList>
            <person name="Guisado I.M."/>
            <person name="Purswani J."/>
            <person name="Gonzalez Lopez J."/>
            <person name="Pozo C."/>
        </authorList>
    </citation>
    <scope>NUCLEOTIDE SEQUENCE [LARGE SCALE GENOMIC DNA]</scope>
    <source>
        <strain evidence="5 6">SH7</strain>
    </source>
</reference>